<name>A0A7C6AE71_UNCW3</name>
<evidence type="ECO:0000256" key="3">
    <source>
        <dbReference type="ARBA" id="ARBA00022679"/>
    </source>
</evidence>
<gene>
    <name evidence="7" type="ORF">ENV70_00465</name>
</gene>
<reference evidence="7" key="1">
    <citation type="journal article" date="2020" name="mSystems">
        <title>Genome- and Community-Level Interaction Insights into Carbon Utilization and Element Cycling Functions of Hydrothermarchaeota in Hydrothermal Sediment.</title>
        <authorList>
            <person name="Zhou Z."/>
            <person name="Liu Y."/>
            <person name="Xu W."/>
            <person name="Pan J."/>
            <person name="Luo Z.H."/>
            <person name="Li M."/>
        </authorList>
    </citation>
    <scope>NUCLEOTIDE SEQUENCE [LARGE SCALE GENOMIC DNA]</scope>
    <source>
        <strain evidence="7">SpSt-783</strain>
    </source>
</reference>
<evidence type="ECO:0000256" key="2">
    <source>
        <dbReference type="ARBA" id="ARBA00022603"/>
    </source>
</evidence>
<dbReference type="PANTHER" id="PTHR18895:SF74">
    <property type="entry name" value="MTRF1L RELEASE FACTOR GLUTAMINE METHYLTRANSFERASE"/>
    <property type="match status" value="1"/>
</dbReference>
<organism evidence="7">
    <name type="scientific">candidate division WOR-3 bacterium</name>
    <dbReference type="NCBI Taxonomy" id="2052148"/>
    <lineage>
        <taxon>Bacteria</taxon>
        <taxon>Bacteria division WOR-3</taxon>
    </lineage>
</organism>
<dbReference type="SUPFAM" id="SSF53335">
    <property type="entry name" value="S-adenosyl-L-methionine-dependent methyltransferases"/>
    <property type="match status" value="1"/>
</dbReference>
<dbReference type="EC" id="2.1.1.297" evidence="1"/>
<dbReference type="InterPro" id="IPR004556">
    <property type="entry name" value="HemK-like"/>
</dbReference>
<dbReference type="GO" id="GO:0032259">
    <property type="term" value="P:methylation"/>
    <property type="evidence" value="ECO:0007669"/>
    <property type="project" value="UniProtKB-KW"/>
</dbReference>
<dbReference type="InterPro" id="IPR029063">
    <property type="entry name" value="SAM-dependent_MTases_sf"/>
</dbReference>
<dbReference type="CDD" id="cd02440">
    <property type="entry name" value="AdoMet_MTases"/>
    <property type="match status" value="1"/>
</dbReference>
<accession>A0A7C6AE71</accession>
<dbReference type="GO" id="GO:0102559">
    <property type="term" value="F:peptide chain release factor N(5)-glutamine methyltransferase activity"/>
    <property type="evidence" value="ECO:0007669"/>
    <property type="project" value="UniProtKB-EC"/>
</dbReference>
<keyword evidence="2 7" id="KW-0489">Methyltransferase</keyword>
<dbReference type="NCBIfam" id="TIGR00536">
    <property type="entry name" value="hemK_fam"/>
    <property type="match status" value="1"/>
</dbReference>
<evidence type="ECO:0000256" key="5">
    <source>
        <dbReference type="ARBA" id="ARBA00048391"/>
    </source>
</evidence>
<dbReference type="InterPro" id="IPR050320">
    <property type="entry name" value="N5-glutamine_MTase"/>
</dbReference>
<dbReference type="EMBL" id="DTHJ01000008">
    <property type="protein sequence ID" value="HHS62076.1"/>
    <property type="molecule type" value="Genomic_DNA"/>
</dbReference>
<keyword evidence="3 7" id="KW-0808">Transferase</keyword>
<evidence type="ECO:0000256" key="4">
    <source>
        <dbReference type="ARBA" id="ARBA00022691"/>
    </source>
</evidence>
<dbReference type="Gene3D" id="3.40.50.150">
    <property type="entry name" value="Vaccinia Virus protein VP39"/>
    <property type="match status" value="1"/>
</dbReference>
<protein>
    <recommendedName>
        <fullName evidence="1">peptide chain release factor N(5)-glutamine methyltransferase</fullName>
        <ecNumber evidence="1">2.1.1.297</ecNumber>
    </recommendedName>
</protein>
<feature type="domain" description="Methyltransferase small" evidence="6">
    <location>
        <begin position="98"/>
        <end position="181"/>
    </location>
</feature>
<dbReference type="AlphaFoldDB" id="A0A7C6AE71"/>
<keyword evidence="4" id="KW-0949">S-adenosyl-L-methionine</keyword>
<proteinExistence type="predicted"/>
<dbReference type="PROSITE" id="PS00092">
    <property type="entry name" value="N6_MTASE"/>
    <property type="match status" value="1"/>
</dbReference>
<dbReference type="InterPro" id="IPR007848">
    <property type="entry name" value="Small_mtfrase_dom"/>
</dbReference>
<dbReference type="PANTHER" id="PTHR18895">
    <property type="entry name" value="HEMK METHYLTRANSFERASE"/>
    <property type="match status" value="1"/>
</dbReference>
<sequence>MKEIIKRLSKEFDLSIEETELLASTLLKRPRFEIYLRQDYDPVIDKNLRLKFALIKNGVPIEYITKQVQFLKYNLALYPGVFIPRLETEYFVEQICKLIEFKPQRICEIGTGCGAISIALSEFFKEAEIIATDICELALHNAQENILRYNLDDRIKLIKTDLFLPFKTGVFDLIICNPPYIPRQRINALPKSVRDFEPRRALDGGEGGTEFIKKLIDQGRFYSRNSINIALEIDEDEMEELNLYLKERCKDYFFLRDLFGRIRYLFIGRFIKCKM</sequence>
<evidence type="ECO:0000259" key="6">
    <source>
        <dbReference type="Pfam" id="PF05175"/>
    </source>
</evidence>
<dbReference type="Pfam" id="PF05175">
    <property type="entry name" value="MTS"/>
    <property type="match status" value="1"/>
</dbReference>
<evidence type="ECO:0000256" key="1">
    <source>
        <dbReference type="ARBA" id="ARBA00012771"/>
    </source>
</evidence>
<dbReference type="GO" id="GO:0003676">
    <property type="term" value="F:nucleic acid binding"/>
    <property type="evidence" value="ECO:0007669"/>
    <property type="project" value="InterPro"/>
</dbReference>
<comment type="caution">
    <text evidence="7">The sequence shown here is derived from an EMBL/GenBank/DDBJ whole genome shotgun (WGS) entry which is preliminary data.</text>
</comment>
<dbReference type="InterPro" id="IPR002052">
    <property type="entry name" value="DNA_methylase_N6_adenine_CS"/>
</dbReference>
<comment type="catalytic activity">
    <reaction evidence="5">
        <text>L-glutaminyl-[peptide chain release factor] + S-adenosyl-L-methionine = N(5)-methyl-L-glutaminyl-[peptide chain release factor] + S-adenosyl-L-homocysteine + H(+)</text>
        <dbReference type="Rhea" id="RHEA:42896"/>
        <dbReference type="Rhea" id="RHEA-COMP:10271"/>
        <dbReference type="Rhea" id="RHEA-COMP:10272"/>
        <dbReference type="ChEBI" id="CHEBI:15378"/>
        <dbReference type="ChEBI" id="CHEBI:30011"/>
        <dbReference type="ChEBI" id="CHEBI:57856"/>
        <dbReference type="ChEBI" id="CHEBI:59789"/>
        <dbReference type="ChEBI" id="CHEBI:61891"/>
        <dbReference type="EC" id="2.1.1.297"/>
    </reaction>
</comment>
<evidence type="ECO:0000313" key="7">
    <source>
        <dbReference type="EMBL" id="HHS62076.1"/>
    </source>
</evidence>